<dbReference type="Proteomes" id="UP000306628">
    <property type="component" value="Unassembled WGS sequence"/>
</dbReference>
<dbReference type="OrthoDB" id="177518at2"/>
<dbReference type="EMBL" id="VCKX01000127">
    <property type="protein sequence ID" value="TMR29103.1"/>
    <property type="molecule type" value="Genomic_DNA"/>
</dbReference>
<dbReference type="PROSITE" id="PS00893">
    <property type="entry name" value="NUDIX_BOX"/>
    <property type="match status" value="1"/>
</dbReference>
<evidence type="ECO:0000259" key="3">
    <source>
        <dbReference type="PROSITE" id="PS51462"/>
    </source>
</evidence>
<protein>
    <submittedName>
        <fullName evidence="4">NUDIX hydrolase</fullName>
    </submittedName>
</protein>
<dbReference type="InterPro" id="IPR015797">
    <property type="entry name" value="NUDIX_hydrolase-like_dom_sf"/>
</dbReference>
<dbReference type="GO" id="GO:0016787">
    <property type="term" value="F:hydrolase activity"/>
    <property type="evidence" value="ECO:0007669"/>
    <property type="project" value="UniProtKB-KW"/>
</dbReference>
<comment type="cofactor">
    <cofactor evidence="1">
        <name>Mg(2+)</name>
        <dbReference type="ChEBI" id="CHEBI:18420"/>
    </cofactor>
</comment>
<dbReference type="PANTHER" id="PTHR43046:SF14">
    <property type="entry name" value="MUTT_NUDIX FAMILY PROTEIN"/>
    <property type="match status" value="1"/>
</dbReference>
<comment type="caution">
    <text evidence="4">The sequence shown here is derived from an EMBL/GenBank/DDBJ whole genome shotgun (WGS) entry which is preliminary data.</text>
</comment>
<dbReference type="InterPro" id="IPR000086">
    <property type="entry name" value="NUDIX_hydrolase_dom"/>
</dbReference>
<reference evidence="4 5" key="1">
    <citation type="submission" date="2019-05" db="EMBL/GenBank/DDBJ databases">
        <title>Draft genome sequence of Nonomuraea zeae DSM 100528.</title>
        <authorList>
            <person name="Saricaoglu S."/>
            <person name="Isik K."/>
        </authorList>
    </citation>
    <scope>NUCLEOTIDE SEQUENCE [LARGE SCALE GENOMIC DNA]</scope>
    <source>
        <strain evidence="4 5">DSM 100528</strain>
    </source>
</reference>
<dbReference type="Pfam" id="PF00293">
    <property type="entry name" value="NUDIX"/>
    <property type="match status" value="1"/>
</dbReference>
<sequence length="190" mass="21030">MRWQVHSERSLFADPWLDIRVADVELPDGRRLDHRLVRTAPGAGAVVTDGKERVLLIWRHRFITDSWGWEIPLGGIDEGEQPLVAAAREVEEETGWRPGPLRPMLCLQPTNGFSDSTHHIYRADTATHIGPPSDPWEAERVEWVPTNGIRKLVESGEIVCGTTISCLLYLLLESPPGGAAPAARAHPGTP</sequence>
<dbReference type="PANTHER" id="PTHR43046">
    <property type="entry name" value="GDP-MANNOSE MANNOSYL HYDROLASE"/>
    <property type="match status" value="1"/>
</dbReference>
<dbReference type="PROSITE" id="PS51462">
    <property type="entry name" value="NUDIX"/>
    <property type="match status" value="1"/>
</dbReference>
<keyword evidence="2 4" id="KW-0378">Hydrolase</keyword>
<gene>
    <name evidence="4" type="ORF">ETD85_33520</name>
</gene>
<dbReference type="CDD" id="cd03424">
    <property type="entry name" value="NUDIX_ADPRase_Nudt5_UGPPase_Nudt14"/>
    <property type="match status" value="1"/>
</dbReference>
<name>A0A5S4G7X1_9ACTN</name>
<dbReference type="Gene3D" id="3.90.79.10">
    <property type="entry name" value="Nucleoside Triphosphate Pyrophosphohydrolase"/>
    <property type="match status" value="1"/>
</dbReference>
<accession>A0A5S4G7X1</accession>
<dbReference type="RefSeq" id="WP_138693822.1">
    <property type="nucleotide sequence ID" value="NZ_JBHSAZ010000112.1"/>
</dbReference>
<evidence type="ECO:0000313" key="4">
    <source>
        <dbReference type="EMBL" id="TMR29103.1"/>
    </source>
</evidence>
<proteinExistence type="predicted"/>
<dbReference type="InterPro" id="IPR020084">
    <property type="entry name" value="NUDIX_hydrolase_CS"/>
</dbReference>
<organism evidence="4 5">
    <name type="scientific">Nonomuraea zeae</name>
    <dbReference type="NCBI Taxonomy" id="1642303"/>
    <lineage>
        <taxon>Bacteria</taxon>
        <taxon>Bacillati</taxon>
        <taxon>Actinomycetota</taxon>
        <taxon>Actinomycetes</taxon>
        <taxon>Streptosporangiales</taxon>
        <taxon>Streptosporangiaceae</taxon>
        <taxon>Nonomuraea</taxon>
    </lineage>
</organism>
<dbReference type="SUPFAM" id="SSF55811">
    <property type="entry name" value="Nudix"/>
    <property type="match status" value="1"/>
</dbReference>
<evidence type="ECO:0000313" key="5">
    <source>
        <dbReference type="Proteomes" id="UP000306628"/>
    </source>
</evidence>
<feature type="domain" description="Nudix hydrolase" evidence="3">
    <location>
        <begin position="38"/>
        <end position="166"/>
    </location>
</feature>
<evidence type="ECO:0000256" key="1">
    <source>
        <dbReference type="ARBA" id="ARBA00001946"/>
    </source>
</evidence>
<dbReference type="AlphaFoldDB" id="A0A5S4G7X1"/>
<keyword evidence="5" id="KW-1185">Reference proteome</keyword>
<evidence type="ECO:0000256" key="2">
    <source>
        <dbReference type="ARBA" id="ARBA00022801"/>
    </source>
</evidence>